<dbReference type="PANTHER" id="PTHR11438">
    <property type="entry name" value="PROENKEPHALIN"/>
    <property type="match status" value="1"/>
</dbReference>
<dbReference type="Proteomes" id="UP001335648">
    <property type="component" value="Unassembled WGS sequence"/>
</dbReference>
<keyword evidence="11" id="KW-1185">Reference proteome</keyword>
<dbReference type="PANTHER" id="PTHR11438:SF3">
    <property type="entry name" value="PROENKEPHALIN-A"/>
    <property type="match status" value="1"/>
</dbReference>
<dbReference type="PRINTS" id="PR01028">
    <property type="entry name" value="OPIOIDPRCRSR"/>
</dbReference>
<evidence type="ECO:0000256" key="4">
    <source>
        <dbReference type="ARBA" id="ARBA00022685"/>
    </source>
</evidence>
<keyword evidence="4" id="KW-0165">Cleavage on pair of basic residues</keyword>
<dbReference type="GO" id="GO:0031628">
    <property type="term" value="F:opioid receptor binding"/>
    <property type="evidence" value="ECO:0007669"/>
    <property type="project" value="TreeGrafter"/>
</dbReference>
<keyword evidence="6" id="KW-1015">Disulfide bond</keyword>
<comment type="similarity">
    <text evidence="2">Belongs to the opioid neuropeptide precursor family.</text>
</comment>
<evidence type="ECO:0000256" key="8">
    <source>
        <dbReference type="ARBA" id="ARBA00023320"/>
    </source>
</evidence>
<evidence type="ECO:0000256" key="6">
    <source>
        <dbReference type="ARBA" id="ARBA00023157"/>
    </source>
</evidence>
<dbReference type="GO" id="GO:0005576">
    <property type="term" value="C:extracellular region"/>
    <property type="evidence" value="ECO:0007669"/>
    <property type="project" value="UniProtKB-SubCell"/>
</dbReference>
<feature type="chain" id="PRO_5042931667" description="Synenkephalin" evidence="9">
    <location>
        <begin position="25"/>
        <end position="191"/>
    </location>
</feature>
<name>A0AAN8BN87_9TELE</name>
<keyword evidence="9" id="KW-0732">Signal</keyword>
<keyword evidence="5" id="KW-0555">Opioid peptide</keyword>
<evidence type="ECO:0000256" key="3">
    <source>
        <dbReference type="ARBA" id="ARBA00022525"/>
    </source>
</evidence>
<evidence type="ECO:0000256" key="1">
    <source>
        <dbReference type="ARBA" id="ARBA00004613"/>
    </source>
</evidence>
<evidence type="ECO:0008006" key="12">
    <source>
        <dbReference type="Google" id="ProtNLM"/>
    </source>
</evidence>
<organism evidence="10 11">
    <name type="scientific">Champsocephalus esox</name>
    <name type="common">pike icefish</name>
    <dbReference type="NCBI Taxonomy" id="159716"/>
    <lineage>
        <taxon>Eukaryota</taxon>
        <taxon>Metazoa</taxon>
        <taxon>Chordata</taxon>
        <taxon>Craniata</taxon>
        <taxon>Vertebrata</taxon>
        <taxon>Euteleostomi</taxon>
        <taxon>Actinopterygii</taxon>
        <taxon>Neopterygii</taxon>
        <taxon>Teleostei</taxon>
        <taxon>Neoteleostei</taxon>
        <taxon>Acanthomorphata</taxon>
        <taxon>Eupercaria</taxon>
        <taxon>Perciformes</taxon>
        <taxon>Notothenioidei</taxon>
        <taxon>Channichthyidae</taxon>
        <taxon>Champsocephalus</taxon>
    </lineage>
</organism>
<comment type="subcellular location">
    <subcellularLocation>
        <location evidence="1">Secreted</location>
    </subcellularLocation>
</comment>
<feature type="signal peptide" evidence="9">
    <location>
        <begin position="1"/>
        <end position="24"/>
    </location>
</feature>
<accession>A0AAN8BN87</accession>
<keyword evidence="8" id="KW-0527">Neuropeptide</keyword>
<dbReference type="GO" id="GO:0001515">
    <property type="term" value="F:opioid peptide activity"/>
    <property type="evidence" value="ECO:0007669"/>
    <property type="project" value="UniProtKB-KW"/>
</dbReference>
<dbReference type="GO" id="GO:0005886">
    <property type="term" value="C:plasma membrane"/>
    <property type="evidence" value="ECO:0007669"/>
    <property type="project" value="TreeGrafter"/>
</dbReference>
<evidence type="ECO:0000313" key="10">
    <source>
        <dbReference type="EMBL" id="KAK5888325.1"/>
    </source>
</evidence>
<dbReference type="GO" id="GO:0007218">
    <property type="term" value="P:neuropeptide signaling pathway"/>
    <property type="evidence" value="ECO:0007669"/>
    <property type="project" value="UniProtKB-KW"/>
</dbReference>
<proteinExistence type="inferred from homology"/>
<dbReference type="GO" id="GO:0043679">
    <property type="term" value="C:axon terminus"/>
    <property type="evidence" value="ECO:0007669"/>
    <property type="project" value="TreeGrafter"/>
</dbReference>
<comment type="caution">
    <text evidence="10">The sequence shown here is derived from an EMBL/GenBank/DDBJ whole genome shotgun (WGS) entry which is preliminary data.</text>
</comment>
<sequence>MAAPPHRSYLWMLLLGACVSLVVGTECEKECALCVYSLLGQHPALSSLTCSLECEGVLDSQKLRLCRDLLLDEETQTPLDPDPRQEQEAAANVAAESPEHQLAKKYGGFMKRYGGFMSRRSPPSPEDPGNQEEENNIRLGILKILNAASEQGGEAVKRPEWLVESSKSGGVLKRAWENGSEIQKRYGGFMD</sequence>
<dbReference type="GO" id="GO:0007268">
    <property type="term" value="P:chemical synaptic transmission"/>
    <property type="evidence" value="ECO:0007669"/>
    <property type="project" value="TreeGrafter"/>
</dbReference>
<evidence type="ECO:0000256" key="2">
    <source>
        <dbReference type="ARBA" id="ARBA00008543"/>
    </source>
</evidence>
<keyword evidence="7" id="KW-0257">Endorphin</keyword>
<evidence type="ECO:0000256" key="5">
    <source>
        <dbReference type="ARBA" id="ARBA00022901"/>
    </source>
</evidence>
<dbReference type="GO" id="GO:0007600">
    <property type="term" value="P:sensory perception"/>
    <property type="evidence" value="ECO:0007669"/>
    <property type="project" value="TreeGrafter"/>
</dbReference>
<dbReference type="Pfam" id="PF01160">
    <property type="entry name" value="Opiods_neuropep"/>
    <property type="match status" value="1"/>
</dbReference>
<dbReference type="EMBL" id="JAULUE010002057">
    <property type="protein sequence ID" value="KAK5888325.1"/>
    <property type="molecule type" value="Genomic_DNA"/>
</dbReference>
<evidence type="ECO:0000256" key="9">
    <source>
        <dbReference type="SAM" id="SignalP"/>
    </source>
</evidence>
<dbReference type="GO" id="GO:0030425">
    <property type="term" value="C:dendrite"/>
    <property type="evidence" value="ECO:0007669"/>
    <property type="project" value="TreeGrafter"/>
</dbReference>
<reference evidence="10 11" key="1">
    <citation type="journal article" date="2023" name="Mol. Biol. Evol.">
        <title>Genomics of Secondarily Temperate Adaptation in the Only Non-Antarctic Icefish.</title>
        <authorList>
            <person name="Rivera-Colon A.G."/>
            <person name="Rayamajhi N."/>
            <person name="Minhas B.F."/>
            <person name="Madrigal G."/>
            <person name="Bilyk K.T."/>
            <person name="Yoon V."/>
            <person name="Hune M."/>
            <person name="Gregory S."/>
            <person name="Cheng C.H.C."/>
            <person name="Catchen J.M."/>
        </authorList>
    </citation>
    <scope>NUCLEOTIDE SEQUENCE [LARGE SCALE GENOMIC DNA]</scope>
    <source>
        <strain evidence="10">JC2023a</strain>
    </source>
</reference>
<dbReference type="AlphaFoldDB" id="A0AAN8BN87"/>
<dbReference type="PROSITE" id="PS51257">
    <property type="entry name" value="PROKAR_LIPOPROTEIN"/>
    <property type="match status" value="1"/>
</dbReference>
<protein>
    <recommendedName>
        <fullName evidence="12">Synenkephalin</fullName>
    </recommendedName>
</protein>
<gene>
    <name evidence="10" type="ORF">CesoFtcFv8_014430</name>
</gene>
<evidence type="ECO:0000313" key="11">
    <source>
        <dbReference type="Proteomes" id="UP001335648"/>
    </source>
</evidence>
<dbReference type="InterPro" id="IPR006024">
    <property type="entry name" value="Opioid_neupept"/>
</dbReference>
<keyword evidence="3" id="KW-0964">Secreted</keyword>
<dbReference type="GO" id="GO:0043025">
    <property type="term" value="C:neuronal cell body"/>
    <property type="evidence" value="ECO:0007669"/>
    <property type="project" value="TreeGrafter"/>
</dbReference>
<evidence type="ECO:0000256" key="7">
    <source>
        <dbReference type="ARBA" id="ARBA00023205"/>
    </source>
</evidence>